<keyword evidence="2" id="KW-1185">Reference proteome</keyword>
<evidence type="ECO:0000256" key="1">
    <source>
        <dbReference type="SAM" id="MobiDB-lite"/>
    </source>
</evidence>
<protein>
    <submittedName>
        <fullName evidence="3">DUF667 domain-containing protein</fullName>
    </submittedName>
</protein>
<sequence length="523" mass="57198">MSDGSVTCAENGGFRTHLPLPPVEAIDTIKESLAAFVPVHIKYPAIRIICRSNEIFSNCEVRLLPASRRLMIYTNAHAGFMLDMSKALSVSVQARKAKFMRIRINFEFGRVQLIFPEQYGRWTLGILAAHEPGRALPGERKGAKEKEVGSNRSLNQSFEIEVVPWGKGAEPTKFEFDELGVVEVANESNTTHEHVDVYTKEVTVSQRSISTHEVSENIPISRTSFVESIQIQSTQSHHITTVISTMTIQTTSMVEMMETQKSDSRISIVSEDGDNSSSTTLYTGKASDSDSESESEAKSLFGITLQTPTSNCAKPTLSMRSTSSRLPQWPPPPSRESDSDSESESDSVSVDNFGSLYKASPEDRMLRRPTKDRFCPMVTESAVEAADFKQDWGLDDDAVSLKSNASTRCFFYNLDRATAAGENNAVNVDPSALKNTAYATGPMKSFNCLAAIRDKMNGYVVPQIPEFDDSTTNVFPPSPRSPGSPGVETTLTVPPIDPISPTPSNTSIATAIELGDCVGESFV</sequence>
<reference evidence="2" key="1">
    <citation type="journal article" date="2013" name="Genetics">
        <title>The draft genome and transcriptome of Panagrellus redivivus are shaped by the harsh demands of a free-living lifestyle.</title>
        <authorList>
            <person name="Srinivasan J."/>
            <person name="Dillman A.R."/>
            <person name="Macchietto M.G."/>
            <person name="Heikkinen L."/>
            <person name="Lakso M."/>
            <person name="Fracchia K.M."/>
            <person name="Antoshechkin I."/>
            <person name="Mortazavi A."/>
            <person name="Wong G."/>
            <person name="Sternberg P.W."/>
        </authorList>
    </citation>
    <scope>NUCLEOTIDE SEQUENCE [LARGE SCALE GENOMIC DNA]</scope>
    <source>
        <strain evidence="2">MT8872</strain>
    </source>
</reference>
<dbReference type="WBParaSite" id="Pan_g21271.t1">
    <property type="protein sequence ID" value="Pan_g21271.t1"/>
    <property type="gene ID" value="Pan_g21271"/>
</dbReference>
<feature type="region of interest" description="Disordered" evidence="1">
    <location>
        <begin position="258"/>
        <end position="354"/>
    </location>
</feature>
<name>A0A7E4VIM7_PANRE</name>
<evidence type="ECO:0000313" key="3">
    <source>
        <dbReference type="WBParaSite" id="Pan_g21271.t1"/>
    </source>
</evidence>
<dbReference type="Proteomes" id="UP000492821">
    <property type="component" value="Unassembled WGS sequence"/>
</dbReference>
<dbReference type="AlphaFoldDB" id="A0A7E4VIM7"/>
<evidence type="ECO:0000313" key="2">
    <source>
        <dbReference type="Proteomes" id="UP000492821"/>
    </source>
</evidence>
<accession>A0A7E4VIM7</accession>
<reference evidence="3" key="2">
    <citation type="submission" date="2020-10" db="UniProtKB">
        <authorList>
            <consortium name="WormBaseParasite"/>
        </authorList>
    </citation>
    <scope>IDENTIFICATION</scope>
</reference>
<organism evidence="2 3">
    <name type="scientific">Panagrellus redivivus</name>
    <name type="common">Microworm</name>
    <dbReference type="NCBI Taxonomy" id="6233"/>
    <lineage>
        <taxon>Eukaryota</taxon>
        <taxon>Metazoa</taxon>
        <taxon>Ecdysozoa</taxon>
        <taxon>Nematoda</taxon>
        <taxon>Chromadorea</taxon>
        <taxon>Rhabditida</taxon>
        <taxon>Tylenchina</taxon>
        <taxon>Panagrolaimomorpha</taxon>
        <taxon>Panagrolaimoidea</taxon>
        <taxon>Panagrolaimidae</taxon>
        <taxon>Panagrellus</taxon>
    </lineage>
</organism>
<feature type="compositionally biased region" description="Polar residues" evidence="1">
    <location>
        <begin position="304"/>
        <end position="326"/>
    </location>
</feature>
<proteinExistence type="predicted"/>